<comment type="cofactor">
    <cofactor evidence="1">
        <name>pantetheine 4'-phosphate</name>
        <dbReference type="ChEBI" id="CHEBI:47942"/>
    </cofactor>
</comment>
<dbReference type="RefSeq" id="WP_073587309.1">
    <property type="nucleotide sequence ID" value="NZ_FRFD01000003.1"/>
</dbReference>
<dbReference type="GO" id="GO:0004312">
    <property type="term" value="F:fatty acid synthase activity"/>
    <property type="evidence" value="ECO:0007669"/>
    <property type="project" value="TreeGrafter"/>
</dbReference>
<dbReference type="SMART" id="SM00823">
    <property type="entry name" value="PKS_PP"/>
    <property type="match status" value="3"/>
</dbReference>
<evidence type="ECO:0000259" key="13">
    <source>
        <dbReference type="PROSITE" id="PS50075"/>
    </source>
</evidence>
<dbReference type="Gene3D" id="3.40.50.980">
    <property type="match status" value="2"/>
</dbReference>
<feature type="domain" description="Carrier" evidence="13">
    <location>
        <begin position="2453"/>
        <end position="2529"/>
    </location>
</feature>
<dbReference type="InterPro" id="IPR049551">
    <property type="entry name" value="PKS_DH_C"/>
</dbReference>
<dbReference type="InterPro" id="IPR020845">
    <property type="entry name" value="AMP-binding_CS"/>
</dbReference>
<feature type="domain" description="Carrier" evidence="13">
    <location>
        <begin position="975"/>
        <end position="1055"/>
    </location>
</feature>
<dbReference type="SUPFAM" id="SSF51735">
    <property type="entry name" value="NAD(P)-binding Rossmann-fold domains"/>
    <property type="match status" value="2"/>
</dbReference>
<evidence type="ECO:0000259" key="14">
    <source>
        <dbReference type="PROSITE" id="PS52004"/>
    </source>
</evidence>
<dbReference type="PROSITE" id="PS00606">
    <property type="entry name" value="KS3_1"/>
    <property type="match status" value="1"/>
</dbReference>
<dbReference type="Gene3D" id="2.30.38.10">
    <property type="entry name" value="Luciferase, Domain 3"/>
    <property type="match status" value="1"/>
</dbReference>
<dbReference type="GO" id="GO:0005737">
    <property type="term" value="C:cytoplasm"/>
    <property type="evidence" value="ECO:0007669"/>
    <property type="project" value="UniProtKB-SubCell"/>
</dbReference>
<keyword evidence="9" id="KW-0677">Repeat</keyword>
<dbReference type="CDD" id="cd00833">
    <property type="entry name" value="PKS"/>
    <property type="match status" value="2"/>
</dbReference>
<evidence type="ECO:0000256" key="4">
    <source>
        <dbReference type="ARBA" id="ARBA00004789"/>
    </source>
</evidence>
<keyword evidence="6" id="KW-0963">Cytoplasm</keyword>
<evidence type="ECO:0000256" key="6">
    <source>
        <dbReference type="ARBA" id="ARBA00022490"/>
    </source>
</evidence>
<dbReference type="CDD" id="cd08953">
    <property type="entry name" value="KR_2_SDR_x"/>
    <property type="match status" value="1"/>
</dbReference>
<dbReference type="Gene3D" id="3.40.50.1820">
    <property type="entry name" value="alpha/beta hydrolase"/>
    <property type="match status" value="1"/>
</dbReference>
<keyword evidence="5" id="KW-0596">Phosphopantetheine</keyword>
<gene>
    <name evidence="16" type="ORF">SAMN02745217_00617</name>
</gene>
<feature type="region of interest" description="Disordered" evidence="12">
    <location>
        <begin position="3957"/>
        <end position="3978"/>
    </location>
</feature>
<dbReference type="InterPro" id="IPR009081">
    <property type="entry name" value="PP-bd_ACP"/>
</dbReference>
<evidence type="ECO:0000256" key="10">
    <source>
        <dbReference type="PROSITE-ProRule" id="PRU01363"/>
    </source>
</evidence>
<dbReference type="GO" id="GO:0071770">
    <property type="term" value="P:DIM/DIP cell wall layer assembly"/>
    <property type="evidence" value="ECO:0007669"/>
    <property type="project" value="TreeGrafter"/>
</dbReference>
<dbReference type="STRING" id="1121345.SAMN02745217_00617"/>
<evidence type="ECO:0000256" key="9">
    <source>
        <dbReference type="ARBA" id="ARBA00022737"/>
    </source>
</evidence>
<dbReference type="Gene3D" id="1.10.1200.10">
    <property type="entry name" value="ACP-like"/>
    <property type="match status" value="3"/>
</dbReference>
<dbReference type="SUPFAM" id="SSF56801">
    <property type="entry name" value="Acetyl-CoA synthetase-like"/>
    <property type="match status" value="1"/>
</dbReference>
<dbReference type="Pfam" id="PF14765">
    <property type="entry name" value="PS-DH"/>
    <property type="match status" value="1"/>
</dbReference>
<dbReference type="Pfam" id="PF00668">
    <property type="entry name" value="Condensation"/>
    <property type="match status" value="1"/>
</dbReference>
<dbReference type="Gene3D" id="3.40.47.10">
    <property type="match status" value="2"/>
</dbReference>
<proteinExistence type="predicted"/>
<dbReference type="Pfam" id="PF16197">
    <property type="entry name" value="KAsynt_C_assoc"/>
    <property type="match status" value="1"/>
</dbReference>
<evidence type="ECO:0000256" key="7">
    <source>
        <dbReference type="ARBA" id="ARBA00022553"/>
    </source>
</evidence>
<sequence length="4409" mass="500159">MILLNYNASEIGKRFELSQGQKDLWNYSKLNADSTAYNVPMSYYVQGNIEPLLLKEAIEEVVSRHAVFTTRFIEDENGHAMQEYHNDSVIEVELLERELNKEQIIENEIKKEAKIKFILEEGNLARFKLYRAKDNTLILMINIHHIIFDGLSINILLKDIKDTYTNLYNGNEKRNNVSSDHYPFFVQWQEEMIKNDIKGYEYWAGELKHDIPSLPLPRKKKAGTKLYQGGLVRKEINIGIKEKAEVLCKELGISSYAFILSIYHIALKKYKEEFEAAILSPFVNRLHKEYENDIGFFVNMIMITKEVMPKDTFASIASAYQDKIFECLQYGYYPLQSVRKKTGADKIGNAVLYYQNWVDQLSTENEEGELIKLIHIPTIYQEGEFEAVFEILELSDRFIINCRYDQNAYTQETMNELCNQFTYIMEQVTQNPKITYENIKNTDDFGKNSLIDKWNDTFVPFDKNSRIYDLIDANSLKYPNDIAITCGQDKISYQELMQRSDRFCAYLKGCKVNSKDVIGICMSRSINIIIAMLGIMKADAIYLPVDMLYPEERIRYMLTDSQAKFVITDCSTQEQIGKLLPEDRIIDLGQADKAALDPVQQMIPRVNDVVYVLYTSGSTGKPKGVQVLHQGLYNSLVSFAKKPGFTKDDSLLAITTVCFDIAQLEIFLPLIMGGRLEFTEQHVLDDMEQLMDKLQNSDTNVFQSTPATLKALLSNGWRNEKKLKVLCGGEELSRTLARELLLNKVELWNMYGPTETTIWSTISKVEDADNITIGRPIDNTQIYILDENKNMLPIGEEGELYISGSSVAKGYLGKEELTNERFVENPFHHYGNKMYRTGDLAKYLDNGEIKYCGRMDAQVKIRGYRIELQEIEFRLKEIKGVNDAVAVVREDIPGKKMIVAFMIYHAAKIKEPVLSNELLKWLPRYMIPVKYIALNHYPTTLNAKIDRKSLSERNIQELLKLYGSAKIAEKTVNYSKEEEIIDKLKEEIAACMQDMSDTVLELNEKANVGEYGFDSITFHELSKRMNGKFGTDINPTIFYSYGSIEEIAQYLHNEYREEMMRHYHSNDTVRSIKDQLPKGDKVNKVSGGEEKAEIAIVGMSGRFPDSDNLDEFWDNLINNRNMVQEVPLERWDWRECYGDSSTEENKTNSKWGGFIHDVDKFDNTFFGISPREAELMDPQQRIILECVWKTLEDAGHKANDLRGCDMGVFIGSTGSDYMGMMNKIDGYTLTGVAKSVIANRVSYLYDWHGPSEPVDTACSSSLVAVHRAVMAISNGECTQAIAGGVNIMLNPFAYIASSKVGMLSETGACKTFDKDADGYVRGEGVGTIYLKRLDKAIEDHDQIYAVVKATVENHGGKANSLTAPNPNAQAGLLAAAYKKAHVDPRLVSYIETHGTGTSLGDPIEVNGLKSGFQTLYEKNGLVVSKDFTCGLGSVKVNIGHLEAAAGIASLIKVLLSLKYKYIPSNIHLKEQNPYINLADSPFYLIREGKEWEPVIIDGKALPRLAGISSFGFGGVNAHVILEEYAGQRSSRGEEQESYIIPLSAKNKNSLLETAEKLLEFLRNDNHGSLKDIAFTLQDGREEMKYRAVFVVHTTGELMDGLKAYIQNENYAENEIEHRLQGLPLEENLEEKLRTAKKWLSGETIPWNQYYDMEQNPPWRISLPAYSFCKERFWFEDVNQQQSTEGLNEEPIKPYMPGNATYTESLDPGYSYLSHHRVGEEIIVPGAFQIETARKYGALSGKRKVSAITEIMFYQRLPILERKEIKIDIVSEQDKATYSIQDKESGEIYSQGRYLFDEKSNEAKIFNINDIMNDLDVQKAKDECYLLFDSYQFHYGPVYQVIETISYNENSALSKLSIPMQGRNDLDGFTLHPSIMDGALQTVLVLLGADKSNGTEKEIYFPFSIERIDILSKPMKECLVYAREILQNNKNIRKFDLYIMNSDGEVLVAIKNYLIKKVAFKPKNVPEVHQKVYLKEAEREDDVIFNHDIEVSNTVIIHNDVDFHEKAVKDQNLKSVFPMHSVGEEDFALIFKEVLTENSFIQNIVVIQNNPIWSDDGNIERRRMDEAWLQNLYRPILRVLRALLRNKLIRPINFIVIHQAEDNRAVTAFSDAIGGMLKSVSLENPLVKTALIKYVGIKQPTKELLKIAMTEASYGIPHQDVIYRNEVRSHKVFEQIGMIQKEDQTINIGKDDIVIITGGAGKLGLLFGSYLTNTWDAKVILCGRRKEEELSREEQDCLNRMQSKVTYISADVTKYEEAENLVTCVKERYGKITGIIHAAGLIRDSYLMKKGEEDFFHVLSPKILGVVNLDLASKDESLKYFIMFSSVSALAGNAGQSDYAMGNCFLDHFIKHRNELVSQDKRCGKSSTINWTLWKNGGMQVVSFVKDSIFNQWGIHELDNENGLEMFHKIIASGETQVLPLLGDSDKINHVFLEKKSPKIRSRKGGRKVVKNENLKYSLEDYLKHIIAGATKLSLNKLSSQGAFDEYGIDSVIIMDLNKELSQIFGELPKTLFFEYNNIEDLAEYLMKSNEETVIKQFGKKESDSEIEMIESSDEYDFSVTGREENSDTEKQTDDWKVTENENRLQTDIAVIGLSGIFPMADNMDDFWNNLMEGRDCITEVPKERWDYKKYYDKEKGVRGKSYTKWGSFLDDIDKFDPLFFGISPMEAEMLDPQERLFMETVYHAMEDSGYTKDSLKDSNVGVYVGVMWGQYQLYGANPLSDGTVIVPASSYASIANRISYFFNFRGPSIALDTMCSSSLTAIHLACNSIISGELDLAVAGGVNLTVHPNKHVFLSQTKFASSDGRCRSFGEGGDGYVPGEAIGAIILKPLGKAIKDGDNIYGVIKGTSINHGGRSNGYTVPNVKQQASVIKEVYEKYNINPRTVNYIEAHGTGTALGDPIELSSMTNAFRQYTKDRHFCSIGSVKSNIGHCESAAGIVGIIKILLQMKYKKLVPSIHSKKLNKNTNFDETPFHVQQIVEDWKQVVLNENGEMKQYPRRAAINSFGAGGANSHILLEEYTKNEVPSTEEENLFVFSAKDKNRLLENVKVMLAFLDNPDDGNRQTLILHKVLEILSKQIDIDMESIDKNALISEYLITPNELMKMIDSVNTEFSQMSAFDINTLIDHPSITEVALEIEQRLTREGKVGWNTSSGDIGSTNKVMPVRAEVSMKDVAYTLQIGREAMNERLAVLAGSISELRMKLQEYAAGNTISEGIYAGNTKDTNHLVDEMISDEEGQAFLRNIMRNRRFGKLAVLWTSGVDIEWEELYRSRKCKKVSLPGYAFRKDVCWLPEELLEPRVIASGNAGIAMETAEAKRSYPDTSGMIYRPRYKKADTKPVEVKTEDKNILVVYEDSDLSRTMVRELRHRVNDSCVWSIELGKSNQVRQDNQWSIDVNDRNGFSLAADHLTQIDEIYFLALHKFDFDSIDLYQSFHEFESVTIVALHRLVKMLEERDLLTKELEFILITNNSCMVGYESSYNAFGAALLGFMKVFAKEYNKVRTLFIDLEQEEVSDKATRDLFFSLSGTRGSLQSYALRMNEVYQFVLEEVEMPNITRSRLVEHGVYVVLGGSGNVGEKLCSYLSEEVKANIVVVGRSEYSEKIKRIEEAVHTGGGEFVYLKGDIAKYEDMKEVFAAVMERFGTINGVFDLAMLLNYSPINTLTEENLLSELSTKVKGSVVLGKVIEEYCKYCIDFVTFFSSGEAFTGNPGWSTYAQGCCFEDLYARYLRDIKDIPAIVINWGFWDKEGDPYIEKYKDRGIRPLTKEIGMNLLEQVLSCDIAQVMALDVEPKIRSLMGVDESKKVEIYTKLSAHRSKLEQVMLKLMNEANSWEELLGHAGQLAGQLHCKIAFLSDRKQNSPYLEDSAVDVIKEDELNRIEEQYYDMILADLDNITIDFSDINLIKMHLKQNGILLIGSTADYNKTEICLKYLRVNGFGPVICHSDRQKYGIIISDGKAVNDKKPKAEKGNDLPGKRSEEREKVPQDVITEVTMDSIKTYIKQVFSRILKLDEDRFDDHTDFTEFGVDSLIITDIHKEFEKDLGKLVVTLLAENNTIEKLANYFMKNSFATIKETLNPGMHKIEEKDISEIEIPAFKIINSLEESDIPEYLKNYGNLYRSGELRTMAKQREAQAAVNTESDKMVHMLVMTKYHAELEVFIIGRGIPLLFIPAIGLTAPTWINQIEKFKDKYQLIIIHHPGYGLSGIQDDIGGETVVLAFADVLDQLGINKVHLVASCFGGIAGQQFAFRYPERTASVILCGAFYKNFGLPNISIEDIPIDKMSEATQMVAGGIVNDFDKIISKNPAMEQVFNEARELLLNSQCVNALVVMRYIGQILTVNTNKLLISIKAPTLCVAGSEDTIVDINDSKYISQSVVNGSYQEIEGAGHYPYLTHQEEFNEIMQEFLTMHTREET</sequence>
<dbReference type="Pfam" id="PF08659">
    <property type="entry name" value="KR"/>
    <property type="match status" value="2"/>
</dbReference>
<dbReference type="SUPFAM" id="SSF53474">
    <property type="entry name" value="alpha/beta-Hydrolases"/>
    <property type="match status" value="1"/>
</dbReference>
<dbReference type="Gene3D" id="3.10.129.110">
    <property type="entry name" value="Polyketide synthase dehydratase"/>
    <property type="match status" value="1"/>
</dbReference>
<dbReference type="PROSITE" id="PS00455">
    <property type="entry name" value="AMP_BINDING"/>
    <property type="match status" value="1"/>
</dbReference>
<feature type="domain" description="PKS/mFAS DH" evidence="15">
    <location>
        <begin position="1684"/>
        <end position="1963"/>
    </location>
</feature>
<dbReference type="InterPro" id="IPR016039">
    <property type="entry name" value="Thiolase-like"/>
</dbReference>
<feature type="active site" description="Proton donor; for dehydratase activity" evidence="10">
    <location>
        <position position="1876"/>
    </location>
</feature>
<dbReference type="GO" id="GO:0031177">
    <property type="term" value="F:phosphopantetheine binding"/>
    <property type="evidence" value="ECO:0007669"/>
    <property type="project" value="InterPro"/>
</dbReference>
<comment type="subcellular location">
    <subcellularLocation>
        <location evidence="3">Cytoplasm</location>
    </subcellularLocation>
</comment>
<dbReference type="InterPro" id="IPR014031">
    <property type="entry name" value="Ketoacyl_synth_C"/>
</dbReference>
<dbReference type="GO" id="GO:0006633">
    <property type="term" value="P:fatty acid biosynthetic process"/>
    <property type="evidence" value="ECO:0007669"/>
    <property type="project" value="InterPro"/>
</dbReference>
<feature type="coiled-coil region" evidence="11">
    <location>
        <begin position="967"/>
        <end position="994"/>
    </location>
</feature>
<dbReference type="Gene3D" id="3.30.559.30">
    <property type="entry name" value="Nonribosomal peptide synthetase, condensation domain"/>
    <property type="match status" value="1"/>
</dbReference>
<dbReference type="InterPro" id="IPR020841">
    <property type="entry name" value="PKS_Beta-ketoAc_synthase_dom"/>
</dbReference>
<keyword evidence="17" id="KW-1185">Reference proteome</keyword>
<feature type="active site" description="Proton acceptor; for dehydratase activity" evidence="10">
    <location>
        <position position="1715"/>
    </location>
</feature>
<dbReference type="GO" id="GO:0005886">
    <property type="term" value="C:plasma membrane"/>
    <property type="evidence" value="ECO:0007669"/>
    <property type="project" value="TreeGrafter"/>
</dbReference>
<dbReference type="InterPro" id="IPR018201">
    <property type="entry name" value="Ketoacyl_synth_AS"/>
</dbReference>
<evidence type="ECO:0000256" key="2">
    <source>
        <dbReference type="ARBA" id="ARBA00003299"/>
    </source>
</evidence>
<dbReference type="Pfam" id="PF22336">
    <property type="entry name" value="RhiE-like_linker"/>
    <property type="match status" value="2"/>
</dbReference>
<dbReference type="Pfam" id="PF00550">
    <property type="entry name" value="PP-binding"/>
    <property type="match status" value="3"/>
</dbReference>
<dbReference type="Proteomes" id="UP000184612">
    <property type="component" value="Unassembled WGS sequence"/>
</dbReference>
<dbReference type="InterPro" id="IPR032821">
    <property type="entry name" value="PKS_assoc"/>
</dbReference>
<dbReference type="InterPro" id="IPR045851">
    <property type="entry name" value="AMP-bd_C_sf"/>
</dbReference>
<accession>A0A1M7XZS5</accession>
<comment type="function">
    <text evidence="2">Involved in some intermediate steps for the synthesis of the antibiotic polyketide bacillaene which is involved in secondary metabolism.</text>
</comment>
<name>A0A1M7XZS5_9FIRM</name>
<dbReference type="InterPro" id="IPR023213">
    <property type="entry name" value="CAT-like_dom_sf"/>
</dbReference>
<dbReference type="InterPro" id="IPR001242">
    <property type="entry name" value="Condensation_dom"/>
</dbReference>
<dbReference type="FunFam" id="3.40.50.980:FF:000001">
    <property type="entry name" value="Non-ribosomal peptide synthetase"/>
    <property type="match status" value="1"/>
</dbReference>
<dbReference type="InterPro" id="IPR049900">
    <property type="entry name" value="PKS_mFAS_DH"/>
</dbReference>
<dbReference type="InterPro" id="IPR049552">
    <property type="entry name" value="PKS_DH_N"/>
</dbReference>
<dbReference type="PANTHER" id="PTHR43775:SF37">
    <property type="entry name" value="SI:DKEY-61P9.11"/>
    <property type="match status" value="1"/>
</dbReference>
<evidence type="ECO:0000256" key="8">
    <source>
        <dbReference type="ARBA" id="ARBA00022679"/>
    </source>
</evidence>
<keyword evidence="11" id="KW-0175">Coiled coil</keyword>
<dbReference type="SMART" id="SM00822">
    <property type="entry name" value="PKS_KR"/>
    <property type="match status" value="2"/>
</dbReference>
<evidence type="ECO:0000256" key="3">
    <source>
        <dbReference type="ARBA" id="ARBA00004496"/>
    </source>
</evidence>
<evidence type="ECO:0000256" key="1">
    <source>
        <dbReference type="ARBA" id="ARBA00001957"/>
    </source>
</evidence>
<dbReference type="InterPro" id="IPR020806">
    <property type="entry name" value="PKS_PP-bd"/>
</dbReference>
<dbReference type="Gene3D" id="3.30.70.3290">
    <property type="match status" value="1"/>
</dbReference>
<feature type="domain" description="Ketosynthase family 3 (KS3)" evidence="14">
    <location>
        <begin position="2585"/>
        <end position="3017"/>
    </location>
</feature>
<dbReference type="Gene3D" id="3.30.300.30">
    <property type="match status" value="1"/>
</dbReference>
<dbReference type="Pfam" id="PF00501">
    <property type="entry name" value="AMP-binding"/>
    <property type="match status" value="1"/>
</dbReference>
<dbReference type="InterPro" id="IPR000073">
    <property type="entry name" value="AB_hydrolase_1"/>
</dbReference>
<dbReference type="InterPro" id="IPR036291">
    <property type="entry name" value="NAD(P)-bd_dom_sf"/>
</dbReference>
<dbReference type="InterPro" id="IPR010071">
    <property type="entry name" value="AA_adenyl_dom"/>
</dbReference>
<dbReference type="InterPro" id="IPR029058">
    <property type="entry name" value="AB_hydrolase_fold"/>
</dbReference>
<dbReference type="Gene3D" id="3.30.559.10">
    <property type="entry name" value="Chloramphenicol acetyltransferase-like domain"/>
    <property type="match status" value="1"/>
</dbReference>
<dbReference type="Pfam" id="PF00109">
    <property type="entry name" value="ketoacyl-synt"/>
    <property type="match status" value="2"/>
</dbReference>
<dbReference type="SUPFAM" id="SSF47336">
    <property type="entry name" value="ACP-like"/>
    <property type="match status" value="3"/>
</dbReference>
<evidence type="ECO:0000256" key="5">
    <source>
        <dbReference type="ARBA" id="ARBA00022450"/>
    </source>
</evidence>
<dbReference type="FunFam" id="2.30.38.10:FF:000001">
    <property type="entry name" value="Non-ribosomal peptide synthetase PvdI"/>
    <property type="match status" value="1"/>
</dbReference>
<dbReference type="FunFam" id="3.40.47.10:FF:000019">
    <property type="entry name" value="Polyketide synthase type I"/>
    <property type="match status" value="2"/>
</dbReference>
<dbReference type="InterPro" id="IPR057326">
    <property type="entry name" value="KR_dom"/>
</dbReference>
<comment type="pathway">
    <text evidence="4">Antibiotic biosynthesis; bacillaene biosynthesis.</text>
</comment>
<dbReference type="InterPro" id="IPR014030">
    <property type="entry name" value="Ketoacyl_synth_N"/>
</dbReference>
<dbReference type="InterPro" id="IPR042104">
    <property type="entry name" value="PKS_dehydratase_sf"/>
</dbReference>
<feature type="domain" description="Carrier" evidence="13">
    <location>
        <begin position="3990"/>
        <end position="4063"/>
    </location>
</feature>
<dbReference type="GO" id="GO:0004315">
    <property type="term" value="F:3-oxoacyl-[acyl-carrier-protein] synthase activity"/>
    <property type="evidence" value="ECO:0007669"/>
    <property type="project" value="InterPro"/>
</dbReference>
<dbReference type="InterPro" id="IPR000873">
    <property type="entry name" value="AMP-dep_synth/lig_dom"/>
</dbReference>
<evidence type="ECO:0000256" key="11">
    <source>
        <dbReference type="SAM" id="Coils"/>
    </source>
</evidence>
<organism evidence="16 17">
    <name type="scientific">Anaerocolumna xylanovorans DSM 12503</name>
    <dbReference type="NCBI Taxonomy" id="1121345"/>
    <lineage>
        <taxon>Bacteria</taxon>
        <taxon>Bacillati</taxon>
        <taxon>Bacillota</taxon>
        <taxon>Clostridia</taxon>
        <taxon>Lachnospirales</taxon>
        <taxon>Lachnospiraceae</taxon>
        <taxon>Anaerocolumna</taxon>
    </lineage>
</organism>
<dbReference type="PROSITE" id="PS52019">
    <property type="entry name" value="PKS_MFAS_DH"/>
    <property type="match status" value="1"/>
</dbReference>
<evidence type="ECO:0000313" key="16">
    <source>
        <dbReference type="EMBL" id="SHO44490.1"/>
    </source>
</evidence>
<dbReference type="PANTHER" id="PTHR43775">
    <property type="entry name" value="FATTY ACID SYNTHASE"/>
    <property type="match status" value="1"/>
</dbReference>
<dbReference type="Pfam" id="PF02801">
    <property type="entry name" value="Ketoacyl-synt_C"/>
    <property type="match status" value="2"/>
</dbReference>
<dbReference type="SMART" id="SM00825">
    <property type="entry name" value="PKS_KS"/>
    <property type="match status" value="2"/>
</dbReference>
<protein>
    <submittedName>
        <fullName evidence="16">Amino acid adenylation domain-containing protein</fullName>
    </submittedName>
</protein>
<keyword evidence="7" id="KW-0597">Phosphoprotein</keyword>
<feature type="domain" description="Ketosynthase family 3 (KS3)" evidence="14">
    <location>
        <begin position="1091"/>
        <end position="1523"/>
    </location>
</feature>
<dbReference type="InterPro" id="IPR036736">
    <property type="entry name" value="ACP-like_sf"/>
</dbReference>
<evidence type="ECO:0000259" key="15">
    <source>
        <dbReference type="PROSITE" id="PS52019"/>
    </source>
</evidence>
<dbReference type="InterPro" id="IPR050091">
    <property type="entry name" value="PKS_NRPS_Biosynth_Enz"/>
</dbReference>
<dbReference type="PROSITE" id="PS52004">
    <property type="entry name" value="KS3_2"/>
    <property type="match status" value="2"/>
</dbReference>
<dbReference type="SUPFAM" id="SSF53901">
    <property type="entry name" value="Thiolase-like"/>
    <property type="match status" value="2"/>
</dbReference>
<dbReference type="PROSITE" id="PS50075">
    <property type="entry name" value="CARRIER"/>
    <property type="match status" value="3"/>
</dbReference>
<dbReference type="SUPFAM" id="SSF52777">
    <property type="entry name" value="CoA-dependent acyltransferases"/>
    <property type="match status" value="2"/>
</dbReference>
<dbReference type="NCBIfam" id="TIGR01733">
    <property type="entry name" value="AA-adenyl-dom"/>
    <property type="match status" value="1"/>
</dbReference>
<dbReference type="Gene3D" id="3.40.50.720">
    <property type="entry name" value="NAD(P)-binding Rossmann-like Domain"/>
    <property type="match status" value="2"/>
</dbReference>
<dbReference type="InterPro" id="IPR013968">
    <property type="entry name" value="PKS_KR"/>
</dbReference>
<reference evidence="16 17" key="1">
    <citation type="submission" date="2016-12" db="EMBL/GenBank/DDBJ databases">
        <authorList>
            <person name="Song W.-J."/>
            <person name="Kurnit D.M."/>
        </authorList>
    </citation>
    <scope>NUCLEOTIDE SEQUENCE [LARGE SCALE GENOMIC DNA]</scope>
    <source>
        <strain evidence="16 17">DSM 12503</strain>
    </source>
</reference>
<dbReference type="Pfam" id="PF00561">
    <property type="entry name" value="Abhydrolase_1"/>
    <property type="match status" value="1"/>
</dbReference>
<keyword evidence="8" id="KW-0808">Transferase</keyword>
<dbReference type="Pfam" id="PF21089">
    <property type="entry name" value="PKS_DH_N"/>
    <property type="match status" value="1"/>
</dbReference>
<evidence type="ECO:0000256" key="12">
    <source>
        <dbReference type="SAM" id="MobiDB-lite"/>
    </source>
</evidence>
<dbReference type="EMBL" id="FRFD01000003">
    <property type="protein sequence ID" value="SHO44490.1"/>
    <property type="molecule type" value="Genomic_DNA"/>
</dbReference>
<dbReference type="Gene3D" id="1.10.1240.100">
    <property type="match status" value="1"/>
</dbReference>
<feature type="region of interest" description="C-terminal hotdog fold" evidence="10">
    <location>
        <begin position="1815"/>
        <end position="1963"/>
    </location>
</feature>
<feature type="region of interest" description="N-terminal hotdog fold" evidence="10">
    <location>
        <begin position="1684"/>
        <end position="1800"/>
    </location>
</feature>
<evidence type="ECO:0000313" key="17">
    <source>
        <dbReference type="Proteomes" id="UP000184612"/>
    </source>
</evidence>
<dbReference type="InterPro" id="IPR054514">
    <property type="entry name" value="RhiE-like_linker"/>
</dbReference>